<keyword evidence="2" id="KW-1185">Reference proteome</keyword>
<proteinExistence type="predicted"/>
<dbReference type="RefSeq" id="WP_029072337.1">
    <property type="nucleotide sequence ID" value="NZ_JNKN01000018.1"/>
</dbReference>
<name>A0A0R2HAY5_9FIRM</name>
<sequence>MLDNYFKLMNMRLEEMKEYLHHIEDNYDENIDFCFMVSQLNDYVNNHREHYLHLALKSIINEKGVDAIEKNLIMLLYFFNGEKEVEQVKIILKKMAMQYHKGIHVYQILRHIMNMDNVSLIHILFNKGYLNVNEAAFINIVEEKYEEAFEYLKESELDNEALLDYFCASAPRLYHQLMRRNKTNALYRLSFA</sequence>
<accession>A0A0R2HAY5</accession>
<comment type="caution">
    <text evidence="1">The sequence shown here is derived from an EMBL/GenBank/DDBJ whole genome shotgun (WGS) entry which is preliminary data.</text>
</comment>
<dbReference type="Proteomes" id="UP000051841">
    <property type="component" value="Unassembled WGS sequence"/>
</dbReference>
<protein>
    <submittedName>
        <fullName evidence="1">Uncharacterized protein</fullName>
    </submittedName>
</protein>
<reference evidence="1 2" key="1">
    <citation type="journal article" date="2015" name="Genome Announc.">
        <title>Expanding the biotechnology potential of lactobacilli through comparative genomics of 213 strains and associated genera.</title>
        <authorList>
            <person name="Sun Z."/>
            <person name="Harris H.M."/>
            <person name="McCann A."/>
            <person name="Guo C."/>
            <person name="Argimon S."/>
            <person name="Zhang W."/>
            <person name="Yang X."/>
            <person name="Jeffery I.B."/>
            <person name="Cooney J.C."/>
            <person name="Kagawa T.F."/>
            <person name="Liu W."/>
            <person name="Song Y."/>
            <person name="Salvetti E."/>
            <person name="Wrobel A."/>
            <person name="Rasinkangas P."/>
            <person name="Parkhill J."/>
            <person name="Rea M.C."/>
            <person name="O'Sullivan O."/>
            <person name="Ritari J."/>
            <person name="Douillard F.P."/>
            <person name="Paul Ross R."/>
            <person name="Yang R."/>
            <person name="Briner A.E."/>
            <person name="Felis G.E."/>
            <person name="de Vos W.M."/>
            <person name="Barrangou R."/>
            <person name="Klaenhammer T.R."/>
            <person name="Caufield P.W."/>
            <person name="Cui Y."/>
            <person name="Zhang H."/>
            <person name="O'Toole P.W."/>
        </authorList>
    </citation>
    <scope>NUCLEOTIDE SEQUENCE [LARGE SCALE GENOMIC DNA]</scope>
    <source>
        <strain evidence="1 2">DSM 20405</strain>
    </source>
</reference>
<dbReference type="PATRIC" id="fig|1410657.5.peg.475"/>
<evidence type="ECO:0000313" key="1">
    <source>
        <dbReference type="EMBL" id="KRN50097.1"/>
    </source>
</evidence>
<evidence type="ECO:0000313" key="2">
    <source>
        <dbReference type="Proteomes" id="UP000051841"/>
    </source>
</evidence>
<organism evidence="1 2">
    <name type="scientific">Kandleria vitulina DSM 20405</name>
    <dbReference type="NCBI Taxonomy" id="1410657"/>
    <lineage>
        <taxon>Bacteria</taxon>
        <taxon>Bacillati</taxon>
        <taxon>Bacillota</taxon>
        <taxon>Erysipelotrichia</taxon>
        <taxon>Erysipelotrichales</taxon>
        <taxon>Coprobacillaceae</taxon>
        <taxon>Kandleria</taxon>
    </lineage>
</organism>
<dbReference type="AlphaFoldDB" id="A0A0R2HAY5"/>
<dbReference type="EMBL" id="JQBL01000014">
    <property type="protein sequence ID" value="KRN50097.1"/>
    <property type="molecule type" value="Genomic_DNA"/>
</dbReference>
<gene>
    <name evidence="1" type="ORF">IV49_GL000447</name>
</gene>